<reference evidence="1 2" key="1">
    <citation type="submission" date="2018-06" db="EMBL/GenBank/DDBJ databases">
        <title>Comparative genomics reveals the genomic features of Rhizophagus irregularis, R. cerebriforme, R. diaphanum and Gigaspora rosea, and their symbiotic lifestyle signature.</title>
        <authorList>
            <person name="Morin E."/>
            <person name="San Clemente H."/>
            <person name="Chen E.C.H."/>
            <person name="De La Providencia I."/>
            <person name="Hainaut M."/>
            <person name="Kuo A."/>
            <person name="Kohler A."/>
            <person name="Murat C."/>
            <person name="Tang N."/>
            <person name="Roy S."/>
            <person name="Loubradou J."/>
            <person name="Henrissat B."/>
            <person name="Grigoriev I.V."/>
            <person name="Corradi N."/>
            <person name="Roux C."/>
            <person name="Martin F.M."/>
        </authorList>
    </citation>
    <scope>NUCLEOTIDE SEQUENCE [LARGE SCALE GENOMIC DNA]</scope>
    <source>
        <strain evidence="1 2">DAOM 227022</strain>
    </source>
</reference>
<proteinExistence type="predicted"/>
<dbReference type="AlphaFoldDB" id="A0A397SJY3"/>
<sequence length="50" mass="5406">MTIQLIGFAGSTYTMVVLGVLEELGLPTDISPPANFSDIKTPEYLAEKHP</sequence>
<evidence type="ECO:0000313" key="2">
    <source>
        <dbReference type="Proteomes" id="UP000265703"/>
    </source>
</evidence>
<gene>
    <name evidence="1" type="ORF">C1645_834294</name>
</gene>
<evidence type="ECO:0000313" key="1">
    <source>
        <dbReference type="EMBL" id="RIA83121.1"/>
    </source>
</evidence>
<feature type="non-terminal residue" evidence="1">
    <location>
        <position position="50"/>
    </location>
</feature>
<dbReference type="Proteomes" id="UP000265703">
    <property type="component" value="Unassembled WGS sequence"/>
</dbReference>
<evidence type="ECO:0008006" key="3">
    <source>
        <dbReference type="Google" id="ProtNLM"/>
    </source>
</evidence>
<comment type="caution">
    <text evidence="1">The sequence shown here is derived from an EMBL/GenBank/DDBJ whole genome shotgun (WGS) entry which is preliminary data.</text>
</comment>
<dbReference type="EMBL" id="QKYT01000597">
    <property type="protein sequence ID" value="RIA83121.1"/>
    <property type="molecule type" value="Genomic_DNA"/>
</dbReference>
<name>A0A397SJY3_9GLOM</name>
<protein>
    <recommendedName>
        <fullName evidence="3">GST N-terminal domain-containing protein</fullName>
    </recommendedName>
</protein>
<organism evidence="1 2">
    <name type="scientific">Glomus cerebriforme</name>
    <dbReference type="NCBI Taxonomy" id="658196"/>
    <lineage>
        <taxon>Eukaryota</taxon>
        <taxon>Fungi</taxon>
        <taxon>Fungi incertae sedis</taxon>
        <taxon>Mucoromycota</taxon>
        <taxon>Glomeromycotina</taxon>
        <taxon>Glomeromycetes</taxon>
        <taxon>Glomerales</taxon>
        <taxon>Glomeraceae</taxon>
        <taxon>Glomus</taxon>
    </lineage>
</organism>
<keyword evidence="2" id="KW-1185">Reference proteome</keyword>
<accession>A0A397SJY3</accession>